<dbReference type="GO" id="GO:0006298">
    <property type="term" value="P:mismatch repair"/>
    <property type="evidence" value="ECO:0007669"/>
    <property type="project" value="UniProtKB-UniRule"/>
</dbReference>
<dbReference type="Gene3D" id="3.30.565.10">
    <property type="entry name" value="Histidine kinase-like ATPase, C-terminal domain"/>
    <property type="match status" value="1"/>
</dbReference>
<reference evidence="7 8" key="1">
    <citation type="journal article" date="2016" name="Nat. Commun.">
        <title>Thousands of microbial genomes shed light on interconnected biogeochemical processes in an aquifer system.</title>
        <authorList>
            <person name="Anantharaman K."/>
            <person name="Brown C.T."/>
            <person name="Hug L.A."/>
            <person name="Sharon I."/>
            <person name="Castelle C.J."/>
            <person name="Probst A.J."/>
            <person name="Thomas B.C."/>
            <person name="Singh A."/>
            <person name="Wilkins M.J."/>
            <person name="Karaoz U."/>
            <person name="Brodie E.L."/>
            <person name="Williams K.H."/>
            <person name="Hubbard S.S."/>
            <person name="Banfield J.F."/>
        </authorList>
    </citation>
    <scope>NUCLEOTIDE SEQUENCE [LARGE SCALE GENOMIC DNA]</scope>
</reference>
<keyword evidence="3 4" id="KW-0234">DNA repair</keyword>
<comment type="caution">
    <text evidence="7">The sequence shown here is derived from an EMBL/GenBank/DDBJ whole genome shotgun (WGS) entry which is preliminary data.</text>
</comment>
<dbReference type="PANTHER" id="PTHR10073">
    <property type="entry name" value="DNA MISMATCH REPAIR PROTEIN MLH, PMS, MUTL"/>
    <property type="match status" value="1"/>
</dbReference>
<dbReference type="CDD" id="cd16926">
    <property type="entry name" value="HATPase_MutL-MLH-PMS-like"/>
    <property type="match status" value="1"/>
</dbReference>
<dbReference type="InterPro" id="IPR037198">
    <property type="entry name" value="MutL_C_sf"/>
</dbReference>
<dbReference type="SUPFAM" id="SSF118116">
    <property type="entry name" value="DNA mismatch repair protein MutL"/>
    <property type="match status" value="1"/>
</dbReference>
<dbReference type="Pfam" id="PF13589">
    <property type="entry name" value="HATPase_c_3"/>
    <property type="match status" value="1"/>
</dbReference>
<dbReference type="Gene3D" id="3.30.1370.100">
    <property type="entry name" value="MutL, C-terminal domain, regulatory subdomain"/>
    <property type="match status" value="1"/>
</dbReference>
<dbReference type="InterPro" id="IPR042120">
    <property type="entry name" value="MutL_C_dimsub"/>
</dbReference>
<dbReference type="InterPro" id="IPR036890">
    <property type="entry name" value="HATPase_C_sf"/>
</dbReference>
<dbReference type="InterPro" id="IPR014721">
    <property type="entry name" value="Ribsml_uS5_D2-typ_fold_subgr"/>
</dbReference>
<accession>A0A1F4SM18</accession>
<evidence type="ECO:0000313" key="8">
    <source>
        <dbReference type="Proteomes" id="UP000178417"/>
    </source>
</evidence>
<dbReference type="InterPro" id="IPR020568">
    <property type="entry name" value="Ribosomal_Su5_D2-typ_SF"/>
</dbReference>
<dbReference type="InterPro" id="IPR014762">
    <property type="entry name" value="DNA_mismatch_repair_CS"/>
</dbReference>
<evidence type="ECO:0000256" key="4">
    <source>
        <dbReference type="HAMAP-Rule" id="MF_00149"/>
    </source>
</evidence>
<evidence type="ECO:0000259" key="6">
    <source>
        <dbReference type="SMART" id="SM01340"/>
    </source>
</evidence>
<dbReference type="PROSITE" id="PS00058">
    <property type="entry name" value="DNA_MISMATCH_REPAIR_1"/>
    <property type="match status" value="1"/>
</dbReference>
<organism evidence="7 8">
    <name type="scientific">candidate division WOR-1 bacterium RIFOXYB2_FULL_37_13</name>
    <dbReference type="NCBI Taxonomy" id="1802579"/>
    <lineage>
        <taxon>Bacteria</taxon>
        <taxon>Bacillati</taxon>
        <taxon>Saganbacteria</taxon>
    </lineage>
</organism>
<comment type="function">
    <text evidence="4">This protein is involved in the repair of mismatches in DNA. It is required for dam-dependent methyl-directed DNA mismatch repair. May act as a 'molecular matchmaker', a protein that promotes the formation of a stable complex between two or more DNA-binding proteins in an ATP-dependent manner without itself being part of a final effector complex.</text>
</comment>
<feature type="domain" description="DNA mismatch repair protein S5" evidence="6">
    <location>
        <begin position="188"/>
        <end position="302"/>
    </location>
</feature>
<evidence type="ECO:0000256" key="2">
    <source>
        <dbReference type="ARBA" id="ARBA00022763"/>
    </source>
</evidence>
<evidence type="ECO:0000313" key="7">
    <source>
        <dbReference type="EMBL" id="OGC21465.1"/>
    </source>
</evidence>
<dbReference type="InterPro" id="IPR038973">
    <property type="entry name" value="MutL/Mlh/Pms-like"/>
</dbReference>
<dbReference type="SUPFAM" id="SSF54211">
    <property type="entry name" value="Ribosomal protein S5 domain 2-like"/>
    <property type="match status" value="1"/>
</dbReference>
<sequence>MKNSQIQVLPEDLINKIAAGEVIERPSSVVKELVENSIDAYASHIEIEIQDAGKKLIRVTDDGVGMTSEEIELALKRHSTSKIKTLDDLFNIKTLGFRGEALPSIDSVSKFQMEPNSNGKGITSSVKELFYNTPVRLKFLKSNTTEINHIEDLVSNFILSSPKISFKLIVDGKIVLTSQGNGKLTDAIYSVFGLELSRELLEVKGESVYGFVSKPNISRLDRSFEVFFVNGRSVKNFMLGRATEEAYRNLIPGNRYPVAILFVDIPPQEVDVNVHPAKREVKFLKTKEVMARVTFAVKKSLEGVMEGDKFPISNVQSLEKLGTSFPISNGGQGEYKGSTDNLFQKIHIHENQWTPQMAEILLDQLPQVQVPTMVEESTFIVSSVQPLIPIYQFINTYIICTDGEDLVLLDQHATHERILFDKLQKSENLGMSSSQSLLISETLEFSHGEASVLEENFEEFKRLGFEIEHFGKDSFIVRMIPSILMKASPKEVITDIITELKSGEFKNQPEKKKDKLNKMIACKAAIKAGDKLSQTEIQNLIRDLYKTENPLTCPHGRPTIVKITKYDLEKMFGRK</sequence>
<dbReference type="CDD" id="cd00782">
    <property type="entry name" value="MutL_Trans"/>
    <property type="match status" value="1"/>
</dbReference>
<dbReference type="InterPro" id="IPR020667">
    <property type="entry name" value="DNA_mismatch_repair_MutL"/>
</dbReference>
<comment type="similarity">
    <text evidence="1 4">Belongs to the DNA mismatch repair MutL/HexB family.</text>
</comment>
<dbReference type="Pfam" id="PF01119">
    <property type="entry name" value="DNA_mis_repair"/>
    <property type="match status" value="1"/>
</dbReference>
<evidence type="ECO:0000259" key="5">
    <source>
        <dbReference type="SMART" id="SM00853"/>
    </source>
</evidence>
<protein>
    <recommendedName>
        <fullName evidence="4">DNA mismatch repair protein MutL</fullName>
    </recommendedName>
</protein>
<name>A0A1F4SM18_UNCSA</name>
<dbReference type="EMBL" id="MEUB01000041">
    <property type="protein sequence ID" value="OGC21465.1"/>
    <property type="molecule type" value="Genomic_DNA"/>
</dbReference>
<dbReference type="Pfam" id="PF08676">
    <property type="entry name" value="MutL_C"/>
    <property type="match status" value="1"/>
</dbReference>
<dbReference type="InterPro" id="IPR013507">
    <property type="entry name" value="DNA_mismatch_S5_2-like"/>
</dbReference>
<dbReference type="SMART" id="SM00853">
    <property type="entry name" value="MutL_C"/>
    <property type="match status" value="1"/>
</dbReference>
<evidence type="ECO:0000256" key="1">
    <source>
        <dbReference type="ARBA" id="ARBA00006082"/>
    </source>
</evidence>
<dbReference type="NCBIfam" id="TIGR00585">
    <property type="entry name" value="mutl"/>
    <property type="match status" value="2"/>
</dbReference>
<dbReference type="GO" id="GO:0032300">
    <property type="term" value="C:mismatch repair complex"/>
    <property type="evidence" value="ECO:0007669"/>
    <property type="project" value="InterPro"/>
</dbReference>
<proteinExistence type="inferred from homology"/>
<dbReference type="GO" id="GO:0016887">
    <property type="term" value="F:ATP hydrolysis activity"/>
    <property type="evidence" value="ECO:0007669"/>
    <property type="project" value="InterPro"/>
</dbReference>
<dbReference type="SUPFAM" id="SSF55874">
    <property type="entry name" value="ATPase domain of HSP90 chaperone/DNA topoisomerase II/histidine kinase"/>
    <property type="match status" value="1"/>
</dbReference>
<dbReference type="Gene3D" id="3.30.230.10">
    <property type="match status" value="1"/>
</dbReference>
<dbReference type="InterPro" id="IPR042121">
    <property type="entry name" value="MutL_C_regsub"/>
</dbReference>
<feature type="domain" description="MutL C-terminal dimerisation" evidence="5">
    <location>
        <begin position="389"/>
        <end position="532"/>
    </location>
</feature>
<dbReference type="GO" id="GO:0140664">
    <property type="term" value="F:ATP-dependent DNA damage sensor activity"/>
    <property type="evidence" value="ECO:0007669"/>
    <property type="project" value="InterPro"/>
</dbReference>
<dbReference type="Proteomes" id="UP000178417">
    <property type="component" value="Unassembled WGS sequence"/>
</dbReference>
<dbReference type="HAMAP" id="MF_00149">
    <property type="entry name" value="DNA_mis_repair"/>
    <property type="match status" value="1"/>
</dbReference>
<evidence type="ECO:0000256" key="3">
    <source>
        <dbReference type="ARBA" id="ARBA00023204"/>
    </source>
</evidence>
<dbReference type="SMART" id="SM01340">
    <property type="entry name" value="DNA_mis_repair"/>
    <property type="match status" value="1"/>
</dbReference>
<dbReference type="AlphaFoldDB" id="A0A1F4SM18"/>
<dbReference type="Gene3D" id="3.30.1540.20">
    <property type="entry name" value="MutL, C-terminal domain, dimerisation subdomain"/>
    <property type="match status" value="1"/>
</dbReference>
<dbReference type="GO" id="GO:0030983">
    <property type="term" value="F:mismatched DNA binding"/>
    <property type="evidence" value="ECO:0007669"/>
    <property type="project" value="InterPro"/>
</dbReference>
<dbReference type="GO" id="GO:0005524">
    <property type="term" value="F:ATP binding"/>
    <property type="evidence" value="ECO:0007669"/>
    <property type="project" value="InterPro"/>
</dbReference>
<dbReference type="InterPro" id="IPR002099">
    <property type="entry name" value="MutL/Mlh/PMS"/>
</dbReference>
<dbReference type="STRING" id="1802579.A2310_03195"/>
<gene>
    <name evidence="4" type="primary">mutL</name>
    <name evidence="7" type="ORF">A2310_03195</name>
</gene>
<keyword evidence="2 4" id="KW-0227">DNA damage</keyword>
<dbReference type="InterPro" id="IPR014790">
    <property type="entry name" value="MutL_C"/>
</dbReference>
<dbReference type="PANTHER" id="PTHR10073:SF12">
    <property type="entry name" value="DNA MISMATCH REPAIR PROTEIN MLH1"/>
    <property type="match status" value="1"/>
</dbReference>